<accession>A0ABP8XBI3</accession>
<dbReference type="InterPro" id="IPR036689">
    <property type="entry name" value="ESAT-6-like_sf"/>
</dbReference>
<dbReference type="EMBL" id="BAABHM010000011">
    <property type="protein sequence ID" value="GAA4703592.1"/>
    <property type="molecule type" value="Genomic_DNA"/>
</dbReference>
<sequence>MANINVTFQQMEDASQRIKQESDDMQHKLDQLRSLVDNLVQDGYVTDKSSKRFDESYKELDKGGKQVMEGLNGIGEYLKQAADALRKTDEELANALNK</sequence>
<dbReference type="Gene3D" id="1.10.287.1060">
    <property type="entry name" value="ESAT-6-like"/>
    <property type="match status" value="1"/>
</dbReference>
<dbReference type="Proteomes" id="UP001500843">
    <property type="component" value="Unassembled WGS sequence"/>
</dbReference>
<dbReference type="Pfam" id="PF06013">
    <property type="entry name" value="WXG100"/>
    <property type="match status" value="1"/>
</dbReference>
<protein>
    <recommendedName>
        <fullName evidence="1">ESAT-6-like protein</fullName>
    </recommendedName>
</protein>
<evidence type="ECO:0000313" key="4">
    <source>
        <dbReference type="Proteomes" id="UP001500843"/>
    </source>
</evidence>
<gene>
    <name evidence="3" type="ORF">GCM10023198_26300</name>
</gene>
<feature type="coiled-coil region" evidence="2">
    <location>
        <begin position="8"/>
        <end position="42"/>
    </location>
</feature>
<name>A0ABP8XBI3_9MICO</name>
<evidence type="ECO:0000256" key="2">
    <source>
        <dbReference type="SAM" id="Coils"/>
    </source>
</evidence>
<proteinExistence type="inferred from homology"/>
<reference evidence="4" key="1">
    <citation type="journal article" date="2019" name="Int. J. Syst. Evol. Microbiol.">
        <title>The Global Catalogue of Microorganisms (GCM) 10K type strain sequencing project: providing services to taxonomists for standard genome sequencing and annotation.</title>
        <authorList>
            <consortium name="The Broad Institute Genomics Platform"/>
            <consortium name="The Broad Institute Genome Sequencing Center for Infectious Disease"/>
            <person name="Wu L."/>
            <person name="Ma J."/>
        </authorList>
    </citation>
    <scope>NUCLEOTIDE SEQUENCE [LARGE SCALE GENOMIC DNA]</scope>
    <source>
        <strain evidence="4">JCM 17975</strain>
    </source>
</reference>
<organism evidence="3 4">
    <name type="scientific">Promicromonospora umidemergens</name>
    <dbReference type="NCBI Taxonomy" id="629679"/>
    <lineage>
        <taxon>Bacteria</taxon>
        <taxon>Bacillati</taxon>
        <taxon>Actinomycetota</taxon>
        <taxon>Actinomycetes</taxon>
        <taxon>Micrococcales</taxon>
        <taxon>Promicromonosporaceae</taxon>
        <taxon>Promicromonospora</taxon>
    </lineage>
</organism>
<dbReference type="SUPFAM" id="SSF140453">
    <property type="entry name" value="EsxAB dimer-like"/>
    <property type="match status" value="1"/>
</dbReference>
<dbReference type="RefSeq" id="WP_345374865.1">
    <property type="nucleotide sequence ID" value="NZ_BAABHM010000011.1"/>
</dbReference>
<dbReference type="InterPro" id="IPR010310">
    <property type="entry name" value="T7SS_ESAT-6-like"/>
</dbReference>
<keyword evidence="2" id="KW-0175">Coiled coil</keyword>
<dbReference type="NCBIfam" id="TIGR03930">
    <property type="entry name" value="WXG100_ESAT6"/>
    <property type="match status" value="1"/>
</dbReference>
<comment type="similarity">
    <text evidence="1">Belongs to the WXG100 family.</text>
</comment>
<keyword evidence="4" id="KW-1185">Reference proteome</keyword>
<comment type="caution">
    <text evidence="3">The sequence shown here is derived from an EMBL/GenBank/DDBJ whole genome shotgun (WGS) entry which is preliminary data.</text>
</comment>
<evidence type="ECO:0000313" key="3">
    <source>
        <dbReference type="EMBL" id="GAA4703592.1"/>
    </source>
</evidence>
<evidence type="ECO:0000256" key="1">
    <source>
        <dbReference type="RuleBase" id="RU362001"/>
    </source>
</evidence>